<keyword evidence="1" id="KW-0472">Membrane</keyword>
<evidence type="ECO:0000313" key="2">
    <source>
        <dbReference type="EMBL" id="CAD8838821.1"/>
    </source>
</evidence>
<reference evidence="2" key="1">
    <citation type="submission" date="2021-01" db="EMBL/GenBank/DDBJ databases">
        <authorList>
            <person name="Corre E."/>
            <person name="Pelletier E."/>
            <person name="Niang G."/>
            <person name="Scheremetjew M."/>
            <person name="Finn R."/>
            <person name="Kale V."/>
            <person name="Holt S."/>
            <person name="Cochrane G."/>
            <person name="Meng A."/>
            <person name="Brown T."/>
            <person name="Cohen L."/>
        </authorList>
    </citation>
    <scope>NUCLEOTIDE SEQUENCE</scope>
</reference>
<name>A0A7S1A191_NOCSC</name>
<proteinExistence type="predicted"/>
<feature type="transmembrane region" description="Helical" evidence="1">
    <location>
        <begin position="31"/>
        <end position="48"/>
    </location>
</feature>
<organism evidence="2">
    <name type="scientific">Noctiluca scintillans</name>
    <name type="common">Sea sparkle</name>
    <name type="synonym">Red tide dinoflagellate</name>
    <dbReference type="NCBI Taxonomy" id="2966"/>
    <lineage>
        <taxon>Eukaryota</taxon>
        <taxon>Sar</taxon>
        <taxon>Alveolata</taxon>
        <taxon>Dinophyceae</taxon>
        <taxon>Noctilucales</taxon>
        <taxon>Noctilucaceae</taxon>
        <taxon>Noctiluca</taxon>
    </lineage>
</organism>
<keyword evidence="1" id="KW-0812">Transmembrane</keyword>
<evidence type="ECO:0000256" key="1">
    <source>
        <dbReference type="SAM" id="Phobius"/>
    </source>
</evidence>
<accession>A0A7S1A191</accession>
<dbReference type="EMBL" id="HBFQ01018804">
    <property type="protein sequence ID" value="CAD8838821.1"/>
    <property type="molecule type" value="Transcribed_RNA"/>
</dbReference>
<keyword evidence="1" id="KW-1133">Transmembrane helix</keyword>
<gene>
    <name evidence="2" type="ORF">NSCI0253_LOCUS13169</name>
</gene>
<feature type="transmembrane region" description="Helical" evidence="1">
    <location>
        <begin position="85"/>
        <end position="111"/>
    </location>
</feature>
<feature type="transmembrane region" description="Helical" evidence="1">
    <location>
        <begin position="54"/>
        <end position="73"/>
    </location>
</feature>
<protein>
    <submittedName>
        <fullName evidence="2">Uncharacterized protein</fullName>
    </submittedName>
</protein>
<sequence>MLSLRCCSSTGLVRSMLEAVVRPAALSRMQVGIAFGSLCSWPAMLWYLGGEWEWVCIVCFIFELIRFGASAYLHSQAAIEQTDQYWNPLWLLLSLAYAGNIFYCVLAILAVCSCEHTFSRGSQCQSLWGACCALCLINSVSSCLGYGALGLAWPLSVAGIQFQSQVTAGSCPAGVDLTDGDTCVIDRVRVHCGHVLQTVCVDPRLAMSSSCPFGFRANPDDQSLCTKFCSRLLQKQVVAGYPTKFVVEETHHLNIEACEVI</sequence>
<dbReference type="AlphaFoldDB" id="A0A7S1A191"/>